<feature type="compositionally biased region" description="Polar residues" evidence="8">
    <location>
        <begin position="123"/>
        <end position="142"/>
    </location>
</feature>
<keyword evidence="6" id="KW-0694">RNA-binding</keyword>
<feature type="region of interest" description="Disordered" evidence="8">
    <location>
        <begin position="790"/>
        <end position="809"/>
    </location>
</feature>
<feature type="compositionally biased region" description="Polar residues" evidence="8">
    <location>
        <begin position="484"/>
        <end position="499"/>
    </location>
</feature>
<dbReference type="GO" id="GO:0003743">
    <property type="term" value="F:translation initiation factor activity"/>
    <property type="evidence" value="ECO:0007669"/>
    <property type="project" value="UniProtKB-KW"/>
</dbReference>
<dbReference type="FunFam" id="1.25.40.180:FF:000020">
    <property type="entry name" value="Eukaryotic translation initiation factor subunit"/>
    <property type="match status" value="1"/>
</dbReference>
<dbReference type="SMART" id="SM00544">
    <property type="entry name" value="MA3"/>
    <property type="match status" value="1"/>
</dbReference>
<feature type="region of interest" description="Disordered" evidence="8">
    <location>
        <begin position="873"/>
        <end position="966"/>
    </location>
</feature>
<feature type="compositionally biased region" description="Basic and acidic residues" evidence="8">
    <location>
        <begin position="1274"/>
        <end position="1285"/>
    </location>
</feature>
<dbReference type="SUPFAM" id="SSF48371">
    <property type="entry name" value="ARM repeat"/>
    <property type="match status" value="2"/>
</dbReference>
<comment type="similarity">
    <text evidence="2">Belongs to the eukaryotic initiation factor 4G family.</text>
</comment>
<feature type="compositionally biased region" description="Low complexity" evidence="8">
    <location>
        <begin position="469"/>
        <end position="483"/>
    </location>
</feature>
<sequence length="1800" mass="196445">MANSNPPPKTISYASMAQKHSIATSTTPTLTSAETVSSASVSAPSATAATPLSVAANKQSSRQSQNKHNARVNSNNSTNRGRGGGAHSNGNNRDVRNNSNANSNSNSSNNSNNNNANDQSNSRTIGNVQPNLPVSTQSTDLQAAIQSEPPSNIDAIAPNSFAPSVTLTFAAKAAQAAGKTTVDSKSAITKQVPSFAASESVTFKPNVPAPVLVTKVKFGSTDEANDESEPAAAPTIAPFEALTVTPPTQFESVPTKIESIVLSTDIHQLVAASAPVSPTVAAKQLSHVNESTMNVDNSPVPVPVTLSAPSHAQQQQQQQQQSQPQFHQQQTHVQYQQSIHPPYQQAAIIMAAPPHMQQPMYPLQSSQQFNPYSQAAYNQRGGPNVGRPPAASNSAYQKGGFKNQQYQQMPIPQGGPIMSPQPQPAITAFYPQYVPYPGQYTFDQQPAYYYPQSYSQFVRPPGAIPIQQPPQQQSQQQQQQQQQHNRYSQPPSPSAGSSLFTIPLPQAPIVLASPQKKGIRITNPLTKEEIKLPSAEVVGNAPVASGTLAVGSLTTVVVPKSPNPVAAIPTIAAPTFSPIVGTIPLVAVVAPTSNKEKPTVVLKDNQGHVISFKKSAKAPDGVETVIEALLDPISVSAPVVTVKKSKSPEPPAKGNEITKRQPSPKRDTSPKRAFSPTRDASPAKSVKEIEVTPVVEKREESPKRSKSKSPARSVASTISIEPATAKSPHSQLLVKGESASRSNSPARTRTPDLIITEKVIKSPTASPQPNTQLLEEGEIVESPTIALSTHDRRNSPQLPPGLSPPGLVQTKHENDVTILKHFDRQVYPEGLTLPKVVGDRIIYQLDFLKAFSICNIPPIGLPSMDIFLEEAGSSGGAKVGRGGSRQNSFAGAPKRGGSGSYPSGKGGIMPTVAAPAGTGRMSSRSSMLGGDHRDQQQRISSRDGGDRGNRGRGVRGGGGGGPNRMSSYSQFANEPYVEPIKTTENGWTPHTLTSKKVVYESEDAAIEAREAEIEKKVKGYLNKLTIEKFDSVSGHFLELPITAPNILKKIIDLIFDKALDEQFFQNMYGRLCLKLSTELPKVQPWIDMDAKNNVFRRLLLNKCQEEFENSAKWSKADSEEEESRQERLKRLHSMSSEEKEKYAQDEYNRSKLKRRVLGNVTFIGELFNLNMITEKIMHRCVQSLLRDVANPEEEESECVCKLMKTIGEKLDHEKGRSFVDAYFERIAALSNNSLLTSRIRFMLKDLIDLRMNRWKGRQDEAGPLTIAEVHALAEKKTREEEEARQRLNANNRGGDRRGGDRRDDRRDNDRRGGGGGGGRDRQDRQDRQISGRGVGGNQDSRVSGQKSSDGWSTVQEKGNKASRNSMAEEISILGRADVKKPASQVYLGPRGGQKKEEPKQQVNQFSLLTGDLSEVVDANVPVATTPEIPALNEEQATAKYSGFVEEWFSIYDVNEVIAGHKELGTNEFNVAFLTHLINETLNRKAEAVQKTSVLIPALVEAGSVSVENVNAAFTATAELLEDISFDVPGVYKFFGVFYGALVASNDEQFTLASLQVALNDSIETTMRKPPIPGIVAEVLNTVRRLKGEDGLIEVCSRQTVELLAFWPAAKRTQQILAEWKESNNLKCLDVGAVDSEFRELHAKVFSEDISAVIEWMETEYDQETRISRTFVRKFTQSVLELLGSKTIFVNGIIAPVENSPELCQKQESFLDSYKGLFSKILDESGNNRLALELEIVNAIAEYWAINGSVASFFEHLFRIFTAHGIIDVGVWEIWRKTVSQSGEESKKRALDDFEKYLESL</sequence>
<protein>
    <recommendedName>
        <fullName evidence="9">MI domain-containing protein</fullName>
    </recommendedName>
</protein>
<keyword evidence="4" id="KW-0396">Initiation factor</keyword>
<dbReference type="SMART" id="SM00543">
    <property type="entry name" value="MIF4G"/>
    <property type="match status" value="1"/>
</dbReference>
<gene>
    <name evidence="10" type="ORF">HK100_011905</name>
</gene>
<name>A0AAD5T6I5_9FUNG</name>
<evidence type="ECO:0000256" key="2">
    <source>
        <dbReference type="ARBA" id="ARBA00005775"/>
    </source>
</evidence>
<feature type="compositionally biased region" description="Polar residues" evidence="8">
    <location>
        <begin position="57"/>
        <end position="67"/>
    </location>
</feature>
<feature type="compositionally biased region" description="Low complexity" evidence="8">
    <location>
        <begin position="21"/>
        <end position="56"/>
    </location>
</feature>
<organism evidence="10 11">
    <name type="scientific">Physocladia obscura</name>
    <dbReference type="NCBI Taxonomy" id="109957"/>
    <lineage>
        <taxon>Eukaryota</taxon>
        <taxon>Fungi</taxon>
        <taxon>Fungi incertae sedis</taxon>
        <taxon>Chytridiomycota</taxon>
        <taxon>Chytridiomycota incertae sedis</taxon>
        <taxon>Chytridiomycetes</taxon>
        <taxon>Chytridiales</taxon>
        <taxon>Chytriomycetaceae</taxon>
        <taxon>Physocladia</taxon>
    </lineage>
</organism>
<evidence type="ECO:0000313" key="10">
    <source>
        <dbReference type="EMBL" id="KAJ3122607.1"/>
    </source>
</evidence>
<feature type="compositionally biased region" description="Polar residues" evidence="8">
    <location>
        <begin position="763"/>
        <end position="773"/>
    </location>
</feature>
<dbReference type="EMBL" id="JADGJH010000795">
    <property type="protein sequence ID" value="KAJ3122607.1"/>
    <property type="molecule type" value="Genomic_DNA"/>
</dbReference>
<proteinExistence type="inferred from homology"/>
<dbReference type="Pfam" id="PF02854">
    <property type="entry name" value="MIF4G"/>
    <property type="match status" value="1"/>
</dbReference>
<dbReference type="Proteomes" id="UP001211907">
    <property type="component" value="Unassembled WGS sequence"/>
</dbReference>
<dbReference type="Gene3D" id="1.25.40.180">
    <property type="match status" value="3"/>
</dbReference>
<evidence type="ECO:0000256" key="4">
    <source>
        <dbReference type="ARBA" id="ARBA00022540"/>
    </source>
</evidence>
<dbReference type="GO" id="GO:0010494">
    <property type="term" value="C:cytoplasmic stress granule"/>
    <property type="evidence" value="ECO:0007669"/>
    <property type="project" value="UniProtKB-ARBA"/>
</dbReference>
<feature type="compositionally biased region" description="Basic and acidic residues" evidence="8">
    <location>
        <begin position="930"/>
        <end position="949"/>
    </location>
</feature>
<comment type="caution">
    <text evidence="10">The sequence shown here is derived from an EMBL/GenBank/DDBJ whole genome shotgun (WGS) entry which is preliminary data.</text>
</comment>
<evidence type="ECO:0000256" key="6">
    <source>
        <dbReference type="ARBA" id="ARBA00022884"/>
    </source>
</evidence>
<feature type="domain" description="MI" evidence="9">
    <location>
        <begin position="1435"/>
        <end position="1557"/>
    </location>
</feature>
<dbReference type="PANTHER" id="PTHR23253:SF9">
    <property type="entry name" value="EUKARYOTIC TRANSLATION INITIATION FACTOR 4 GAMMA 2"/>
    <property type="match status" value="1"/>
</dbReference>
<feature type="compositionally biased region" description="Basic and acidic residues" evidence="8">
    <location>
        <begin position="1293"/>
        <end position="1329"/>
    </location>
</feature>
<dbReference type="InterPro" id="IPR016024">
    <property type="entry name" value="ARM-type_fold"/>
</dbReference>
<evidence type="ECO:0000313" key="11">
    <source>
        <dbReference type="Proteomes" id="UP001211907"/>
    </source>
</evidence>
<evidence type="ECO:0000256" key="1">
    <source>
        <dbReference type="ARBA" id="ARBA00004496"/>
    </source>
</evidence>
<evidence type="ECO:0000256" key="5">
    <source>
        <dbReference type="ARBA" id="ARBA00022553"/>
    </source>
</evidence>
<feature type="region of interest" description="Disordered" evidence="8">
    <location>
        <begin position="1"/>
        <end position="142"/>
    </location>
</feature>
<keyword evidence="5" id="KW-0597">Phosphoprotein</keyword>
<feature type="region of interest" description="Disordered" evidence="8">
    <location>
        <begin position="1114"/>
        <end position="1142"/>
    </location>
</feature>
<dbReference type="PROSITE" id="PS51366">
    <property type="entry name" value="MI"/>
    <property type="match status" value="1"/>
</dbReference>
<evidence type="ECO:0000259" key="9">
    <source>
        <dbReference type="PROSITE" id="PS51366"/>
    </source>
</evidence>
<feature type="compositionally biased region" description="Low complexity" evidence="8">
    <location>
        <begin position="313"/>
        <end position="337"/>
    </location>
</feature>
<keyword evidence="11" id="KW-1185">Reference proteome</keyword>
<feature type="compositionally biased region" description="Gly residues" evidence="8">
    <location>
        <begin position="894"/>
        <end position="907"/>
    </location>
</feature>
<dbReference type="InterPro" id="IPR003890">
    <property type="entry name" value="MIF4G-like_typ-3"/>
</dbReference>
<dbReference type="GO" id="GO:0016281">
    <property type="term" value="C:eukaryotic translation initiation factor 4F complex"/>
    <property type="evidence" value="ECO:0007669"/>
    <property type="project" value="TreeGrafter"/>
</dbReference>
<evidence type="ECO:0000256" key="8">
    <source>
        <dbReference type="SAM" id="MobiDB-lite"/>
    </source>
</evidence>
<feature type="compositionally biased region" description="Basic and acidic residues" evidence="8">
    <location>
        <begin position="656"/>
        <end position="670"/>
    </location>
</feature>
<comment type="subcellular location">
    <subcellularLocation>
        <location evidence="1">Cytoplasm</location>
    </subcellularLocation>
</comment>
<evidence type="ECO:0000256" key="3">
    <source>
        <dbReference type="ARBA" id="ARBA00022490"/>
    </source>
</evidence>
<keyword evidence="7" id="KW-0648">Protein biosynthesis</keyword>
<evidence type="ECO:0000256" key="7">
    <source>
        <dbReference type="ARBA" id="ARBA00022917"/>
    </source>
</evidence>
<feature type="region of interest" description="Disordered" evidence="8">
    <location>
        <begin position="291"/>
        <end position="338"/>
    </location>
</feature>
<feature type="compositionally biased region" description="Basic and acidic residues" evidence="8">
    <location>
        <begin position="685"/>
        <end position="703"/>
    </location>
</feature>
<feature type="region of interest" description="Disordered" evidence="8">
    <location>
        <begin position="460"/>
        <end position="499"/>
    </location>
</feature>
<feature type="region of interest" description="Disordered" evidence="8">
    <location>
        <begin position="1274"/>
        <end position="1365"/>
    </location>
</feature>
<feature type="region of interest" description="Disordered" evidence="8">
    <location>
        <begin position="640"/>
        <end position="776"/>
    </location>
</feature>
<accession>A0AAD5T6I5</accession>
<dbReference type="PANTHER" id="PTHR23253">
    <property type="entry name" value="EUKARYOTIC TRANSLATION INITIATION FACTOR 4 GAMMA"/>
    <property type="match status" value="1"/>
</dbReference>
<feature type="compositionally biased region" description="Low complexity" evidence="8">
    <location>
        <begin position="88"/>
        <end position="122"/>
    </location>
</feature>
<feature type="compositionally biased region" description="Polar residues" evidence="8">
    <location>
        <begin position="1337"/>
        <end position="1365"/>
    </location>
</feature>
<feature type="region of interest" description="Disordered" evidence="8">
    <location>
        <begin position="374"/>
        <end position="397"/>
    </location>
</feature>
<dbReference type="InterPro" id="IPR003891">
    <property type="entry name" value="Initiation_fac_eIF4g_MI"/>
</dbReference>
<dbReference type="GO" id="GO:0003729">
    <property type="term" value="F:mRNA binding"/>
    <property type="evidence" value="ECO:0007669"/>
    <property type="project" value="TreeGrafter"/>
</dbReference>
<keyword evidence="3" id="KW-0963">Cytoplasm</keyword>
<feature type="compositionally biased region" description="Gly residues" evidence="8">
    <location>
        <begin position="873"/>
        <end position="883"/>
    </location>
</feature>
<dbReference type="Pfam" id="PF02847">
    <property type="entry name" value="MA3"/>
    <property type="match status" value="1"/>
</dbReference>
<reference evidence="10" key="1">
    <citation type="submission" date="2020-05" db="EMBL/GenBank/DDBJ databases">
        <title>Phylogenomic resolution of chytrid fungi.</title>
        <authorList>
            <person name="Stajich J.E."/>
            <person name="Amses K."/>
            <person name="Simmons R."/>
            <person name="Seto K."/>
            <person name="Myers J."/>
            <person name="Bonds A."/>
            <person name="Quandt C.A."/>
            <person name="Barry K."/>
            <person name="Liu P."/>
            <person name="Grigoriev I."/>
            <person name="Longcore J.E."/>
            <person name="James T.Y."/>
        </authorList>
    </citation>
    <scope>NUCLEOTIDE SEQUENCE</scope>
    <source>
        <strain evidence="10">JEL0513</strain>
    </source>
</reference>